<keyword evidence="4" id="KW-1185">Reference proteome</keyword>
<evidence type="ECO:0000313" key="3">
    <source>
        <dbReference type="EMBL" id="CAJ1965059.1"/>
    </source>
</evidence>
<feature type="chain" id="PRO_5042055103" description="Secreted protein" evidence="2">
    <location>
        <begin position="21"/>
        <end position="113"/>
    </location>
</feature>
<organism evidence="3 4">
    <name type="scientific">Cylindrotheca closterium</name>
    <dbReference type="NCBI Taxonomy" id="2856"/>
    <lineage>
        <taxon>Eukaryota</taxon>
        <taxon>Sar</taxon>
        <taxon>Stramenopiles</taxon>
        <taxon>Ochrophyta</taxon>
        <taxon>Bacillariophyta</taxon>
        <taxon>Bacillariophyceae</taxon>
        <taxon>Bacillariophycidae</taxon>
        <taxon>Bacillariales</taxon>
        <taxon>Bacillariaceae</taxon>
        <taxon>Cylindrotheca</taxon>
    </lineage>
</organism>
<accession>A0AAD2G6S7</accession>
<gene>
    <name evidence="3" type="ORF">CYCCA115_LOCUS20928</name>
</gene>
<name>A0AAD2G6S7_9STRA</name>
<proteinExistence type="predicted"/>
<comment type="caution">
    <text evidence="3">The sequence shown here is derived from an EMBL/GenBank/DDBJ whole genome shotgun (WGS) entry which is preliminary data.</text>
</comment>
<evidence type="ECO:0000313" key="4">
    <source>
        <dbReference type="Proteomes" id="UP001295423"/>
    </source>
</evidence>
<sequence>MGSWCFGCQLILWLMTWVFIQVPIRPPEEEEGGRRRRRHNHRHQSGQSRWRHRNASIEDIEAEIEAEQHGNQRHHHARRRGRLIRVESDSSGSLDMIDDSLPSPSSIHIPHVV</sequence>
<feature type="region of interest" description="Disordered" evidence="1">
    <location>
        <begin position="66"/>
        <end position="85"/>
    </location>
</feature>
<evidence type="ECO:0008006" key="5">
    <source>
        <dbReference type="Google" id="ProtNLM"/>
    </source>
</evidence>
<evidence type="ECO:0000256" key="2">
    <source>
        <dbReference type="SAM" id="SignalP"/>
    </source>
</evidence>
<feature type="signal peptide" evidence="2">
    <location>
        <begin position="1"/>
        <end position="20"/>
    </location>
</feature>
<feature type="compositionally biased region" description="Basic residues" evidence="1">
    <location>
        <begin position="71"/>
        <end position="83"/>
    </location>
</feature>
<feature type="region of interest" description="Disordered" evidence="1">
    <location>
        <begin position="90"/>
        <end position="113"/>
    </location>
</feature>
<keyword evidence="2" id="KW-0732">Signal</keyword>
<feature type="compositionally biased region" description="Basic residues" evidence="1">
    <location>
        <begin position="34"/>
        <end position="54"/>
    </location>
</feature>
<feature type="compositionally biased region" description="Low complexity" evidence="1">
    <location>
        <begin position="93"/>
        <end position="113"/>
    </location>
</feature>
<evidence type="ECO:0000256" key="1">
    <source>
        <dbReference type="SAM" id="MobiDB-lite"/>
    </source>
</evidence>
<dbReference type="EMBL" id="CAKOGP040002202">
    <property type="protein sequence ID" value="CAJ1965059.1"/>
    <property type="molecule type" value="Genomic_DNA"/>
</dbReference>
<protein>
    <recommendedName>
        <fullName evidence="5">Secreted protein</fullName>
    </recommendedName>
</protein>
<reference evidence="3" key="1">
    <citation type="submission" date="2023-08" db="EMBL/GenBank/DDBJ databases">
        <authorList>
            <person name="Audoor S."/>
            <person name="Bilcke G."/>
        </authorList>
    </citation>
    <scope>NUCLEOTIDE SEQUENCE</scope>
</reference>
<dbReference type="AlphaFoldDB" id="A0AAD2G6S7"/>
<dbReference type="Proteomes" id="UP001295423">
    <property type="component" value="Unassembled WGS sequence"/>
</dbReference>
<feature type="region of interest" description="Disordered" evidence="1">
    <location>
        <begin position="28"/>
        <end position="54"/>
    </location>
</feature>